<dbReference type="PATRIC" id="fig|911238.3.peg.300"/>
<proteinExistence type="predicted"/>
<feature type="signal peptide" evidence="1">
    <location>
        <begin position="1"/>
        <end position="26"/>
    </location>
</feature>
<dbReference type="Proteomes" id="UP000005413">
    <property type="component" value="Unassembled WGS sequence"/>
</dbReference>
<name>G5JFV8_9STAP</name>
<reference evidence="2 3" key="1">
    <citation type="journal article" date="2012" name="BMC Genomics">
        <title>Comparative genomic analysis of the genus Staphylococcus including Staphylococcus aureus and its newly described sister species Staphylococcus simiae.</title>
        <authorList>
            <person name="Suzuki H."/>
            <person name="Lefebure T."/>
            <person name="Pavinski Bitar P."/>
            <person name="Stanhope M.J."/>
        </authorList>
    </citation>
    <scope>NUCLEOTIDE SEQUENCE [LARGE SCALE GENOMIC DNA]</scope>
    <source>
        <strain evidence="2 3">CCM 7213</strain>
    </source>
</reference>
<dbReference type="AlphaFoldDB" id="G5JFV8"/>
<accession>G5JFV8</accession>
<feature type="chain" id="PRO_5003479173" description="Genomic island nu Sa alpha2" evidence="1">
    <location>
        <begin position="27"/>
        <end position="159"/>
    </location>
</feature>
<organism evidence="2 3">
    <name type="scientific">Staphylococcus simiae CCM 7213 = CCUG 51256</name>
    <dbReference type="NCBI Taxonomy" id="911238"/>
    <lineage>
        <taxon>Bacteria</taxon>
        <taxon>Bacillati</taxon>
        <taxon>Bacillota</taxon>
        <taxon>Bacilli</taxon>
        <taxon>Bacillales</taxon>
        <taxon>Staphylococcaceae</taxon>
        <taxon>Staphylococcus</taxon>
    </lineage>
</organism>
<evidence type="ECO:0000313" key="3">
    <source>
        <dbReference type="Proteomes" id="UP000005413"/>
    </source>
</evidence>
<evidence type="ECO:0008006" key="4">
    <source>
        <dbReference type="Google" id="ProtNLM"/>
    </source>
</evidence>
<keyword evidence="1" id="KW-0732">Signal</keyword>
<sequence>MKLSKSIGSLVLSAIVITSVSPLANANEVQESSQKVNQPQYVNVDGVKINRNPDLPQNPQAQERIGATKVAKTAIKFIINHKSGARNVIKKVGGNEAANLFDKAYSPIVKELKPLLKWSDVPAQAVGDAAKRGALNAGLSKGNAGIISTTIKEAISWLF</sequence>
<protein>
    <recommendedName>
        <fullName evidence="4">Genomic island nu Sa alpha2</fullName>
    </recommendedName>
</protein>
<keyword evidence="3" id="KW-1185">Reference proteome</keyword>
<dbReference type="EMBL" id="AEUN01000031">
    <property type="protein sequence ID" value="EHJ08906.1"/>
    <property type="molecule type" value="Genomic_DNA"/>
</dbReference>
<gene>
    <name evidence="2" type="ORF">SS7213T_01611</name>
</gene>
<evidence type="ECO:0000256" key="1">
    <source>
        <dbReference type="SAM" id="SignalP"/>
    </source>
</evidence>
<dbReference type="OrthoDB" id="9808275at2"/>
<evidence type="ECO:0000313" key="2">
    <source>
        <dbReference type="EMBL" id="EHJ08906.1"/>
    </source>
</evidence>
<comment type="caution">
    <text evidence="2">The sequence shown here is derived from an EMBL/GenBank/DDBJ whole genome shotgun (WGS) entry which is preliminary data.</text>
</comment>
<dbReference type="RefSeq" id="WP_002461934.1">
    <property type="nucleotide sequence ID" value="NZ_AEUN01000031.1"/>
</dbReference>